<feature type="domain" description="TraI 2B/2B-like" evidence="3">
    <location>
        <begin position="851"/>
        <end position="929"/>
    </location>
</feature>
<feature type="domain" description="TrwC relaxase" evidence="2">
    <location>
        <begin position="10"/>
        <end position="283"/>
    </location>
</feature>
<gene>
    <name evidence="4" type="ORF">F3J40_20345</name>
</gene>
<evidence type="ECO:0000313" key="5">
    <source>
        <dbReference type="Proteomes" id="UP001515683"/>
    </source>
</evidence>
<proteinExistence type="predicted"/>
<dbReference type="EMBL" id="VWXF01000011">
    <property type="protein sequence ID" value="NIF23934.1"/>
    <property type="molecule type" value="Genomic_DNA"/>
</dbReference>
<dbReference type="InterPro" id="IPR040668">
    <property type="entry name" value="TraI_2B"/>
</dbReference>
<evidence type="ECO:0000313" key="4">
    <source>
        <dbReference type="EMBL" id="NIF23934.1"/>
    </source>
</evidence>
<dbReference type="Pfam" id="PF18340">
    <property type="entry name" value="TraI_2B"/>
    <property type="match status" value="1"/>
</dbReference>
<keyword evidence="5" id="KW-1185">Reference proteome</keyword>
<dbReference type="Proteomes" id="UP001515683">
    <property type="component" value="Unassembled WGS sequence"/>
</dbReference>
<dbReference type="InterPro" id="IPR014059">
    <property type="entry name" value="TraI/TrwC_relax"/>
</dbReference>
<comment type="caution">
    <text evidence="4">The sequence shown here is derived from an EMBL/GenBank/DDBJ whole genome shotgun (WGS) entry which is preliminary data.</text>
</comment>
<feature type="compositionally biased region" description="Basic and acidic residues" evidence="1">
    <location>
        <begin position="336"/>
        <end position="383"/>
    </location>
</feature>
<name>A0ABX0RJZ8_9GAMM</name>
<evidence type="ECO:0000256" key="1">
    <source>
        <dbReference type="SAM" id="MobiDB-lite"/>
    </source>
</evidence>
<organism evidence="4 5">
    <name type="scientific">Candidatus Pantoea multigeneris</name>
    <dbReference type="NCBI Taxonomy" id="2608357"/>
    <lineage>
        <taxon>Bacteria</taxon>
        <taxon>Pseudomonadati</taxon>
        <taxon>Pseudomonadota</taxon>
        <taxon>Gammaproteobacteria</taxon>
        <taxon>Enterobacterales</taxon>
        <taxon>Erwiniaceae</taxon>
        <taxon>Pantoea</taxon>
    </lineage>
</organism>
<dbReference type="NCBIfam" id="NF041492">
    <property type="entry name" value="MobF"/>
    <property type="match status" value="1"/>
</dbReference>
<sequence length="1102" mass="118975">MLSVSTVKSAGGAAGYYTAEDNYYFLGEQSTEWYGTGAESLGLEGAVGKNAFTNVLEGLLPDGTDMRRMEGEVNKHRPGYDLTFSAPKSVSVLALVTGDKFLIEAHQRAVRRTLDEVEKIASTRTMTDGISEIEMTGNLLAAVFMHDTSRNLDPNLHSHAVVANTTLSQGGWKTLSTDIKGQNSFTDIVWNQQVSIGAIYRGFLRQDVEEHGYPTTDTGSRGEWDITGVPVKPFSSRREQILDAVGGEATAKQKSVAALDTRQAKQFTEMESVREHWKETLAETGFDADAFRAEVKSRGEQKADNQRDQPERSPSSPVQRDGGDLSKSPANTMLPDSDKVREKEATEQRDNAGETIKPRENEPADVVQERREHAPQKPAHAPEKAVPPHATDTGKSVTSSPESPALPGAEAKGQSPAVAEPVQSDPASTPPEAKQHKAPLQEGKPVTPEPESPAMPGTEAHGQSPAVAESVQPGPAITPPESKQHEASLQEGKPVTPEPENPALPGEENTSPHLEQAVPAAQEAGNHAPEKARTVVAPAIQSAVTQAIDRLSDKGVRFTWDDVMTSVINHSRVEPGIYSNIRAGIEQAVERGLLIAVDKNQTLFTSSAHIRDEARLSQVAESLAARPGGLSAPDTSTGALAQVALADTAISLVDLRGGTAFAAEFSRNVHALAEHNNRPLVVVAADTASLKRQSQVLGNPAGVQTSTPEGLREQGIPAGALVYISESERLNTTALHDVLKEASLQGATTIVTDTRARRATGFGAEVLRTAGVKDFTASPATENVRVTMVQKETVEDRLTVAARYYAQEKSHGNEVRLQAGNERTRDKLTSRTREALQEEGGLGQVLGEINVRLPVWLDASNRNDRSRYREGQILEHHPAQGKATTFSIAGINTRYNTLTLTDEKGQLTGMKISDIDSHWRLFREKKIEVREGEQLRMTADAGPAAKRGDTVTVTGVKEGSWLFKDRLVMKNSDGVAFKVDKNAPVYADYGYTESFGASRRGSGSVIAVLAGKEVDDTTLNLLRRSGGNVVAFTPLDEATINKRLEANRPSITVTQGVKSQAGKEDLAEALRELGTRKMNYPERVTRIAVEKATGTKVTFDRL</sequence>
<evidence type="ECO:0000259" key="3">
    <source>
        <dbReference type="Pfam" id="PF18340"/>
    </source>
</evidence>
<dbReference type="RefSeq" id="WP_167017619.1">
    <property type="nucleotide sequence ID" value="NZ_VWXF01000011.1"/>
</dbReference>
<reference evidence="4 5" key="1">
    <citation type="journal article" date="2019" name="bioRxiv">
        <title>Bacteria contribute to plant secondary compound degradation in a generalist herbivore system.</title>
        <authorList>
            <person name="Francoeur C.B."/>
            <person name="Khadempour L."/>
            <person name="Moreira-Soto R.D."/>
            <person name="Gotting K."/>
            <person name="Book A.J."/>
            <person name="Pinto-Tomas A.A."/>
            <person name="Keefover-Ring K."/>
            <person name="Currie C.R."/>
        </authorList>
    </citation>
    <scope>NUCLEOTIDE SEQUENCE [LARGE SCALE GENOMIC DNA]</scope>
    <source>
        <strain evidence="4">Acro-835</strain>
    </source>
</reference>
<protein>
    <submittedName>
        <fullName evidence="4">Conjugative relaxase</fullName>
    </submittedName>
</protein>
<dbReference type="NCBIfam" id="TIGR02686">
    <property type="entry name" value="relax_trwC"/>
    <property type="match status" value="1"/>
</dbReference>
<dbReference type="InterPro" id="IPR014862">
    <property type="entry name" value="TrwC"/>
</dbReference>
<accession>A0ABX0RJZ8</accession>
<dbReference type="Pfam" id="PF08751">
    <property type="entry name" value="TrwC"/>
    <property type="match status" value="1"/>
</dbReference>
<dbReference type="SUPFAM" id="SSF55464">
    <property type="entry name" value="Origin of replication-binding domain, RBD-like"/>
    <property type="match status" value="1"/>
</dbReference>
<evidence type="ECO:0000259" key="2">
    <source>
        <dbReference type="Pfam" id="PF08751"/>
    </source>
</evidence>
<feature type="compositionally biased region" description="Polar residues" evidence="1">
    <location>
        <begin position="393"/>
        <end position="402"/>
    </location>
</feature>
<feature type="region of interest" description="Disordered" evidence="1">
    <location>
        <begin position="295"/>
        <end position="511"/>
    </location>
</feature>
<feature type="compositionally biased region" description="Basic and acidic residues" evidence="1">
    <location>
        <begin position="295"/>
        <end position="311"/>
    </location>
</feature>